<dbReference type="PROSITE" id="PS50011">
    <property type="entry name" value="PROTEIN_KINASE_DOM"/>
    <property type="match status" value="1"/>
</dbReference>
<dbReference type="PROSITE" id="PS50032">
    <property type="entry name" value="KA1"/>
    <property type="match status" value="1"/>
</dbReference>
<keyword evidence="4" id="KW-1003">Cell membrane</keyword>
<keyword evidence="5" id="KW-0723">Serine/threonine-protein kinase</keyword>
<dbReference type="CDD" id="cd14341">
    <property type="entry name" value="UBA_MELK"/>
    <property type="match status" value="1"/>
</dbReference>
<feature type="compositionally biased region" description="Basic and acidic residues" evidence="16">
    <location>
        <begin position="473"/>
        <end position="487"/>
    </location>
</feature>
<dbReference type="EC" id="2.7.11.1" evidence="3"/>
<comment type="similarity">
    <text evidence="2">Belongs to the protein kinase superfamily. CAMK Ser/Thr protein kinase family. SNF1 subfamily.</text>
</comment>
<feature type="compositionally biased region" description="Basic and acidic residues" evidence="16">
    <location>
        <begin position="444"/>
        <end position="460"/>
    </location>
</feature>
<evidence type="ECO:0000256" key="5">
    <source>
        <dbReference type="ARBA" id="ARBA00022527"/>
    </source>
</evidence>
<dbReference type="SUPFAM" id="SSF103243">
    <property type="entry name" value="KA1-like"/>
    <property type="match status" value="1"/>
</dbReference>
<dbReference type="InterPro" id="IPR000719">
    <property type="entry name" value="Prot_kinase_dom"/>
</dbReference>
<evidence type="ECO:0000256" key="16">
    <source>
        <dbReference type="SAM" id="MobiDB-lite"/>
    </source>
</evidence>
<gene>
    <name evidence="20" type="primary">LOC101863750</name>
</gene>
<feature type="compositionally biased region" description="Basic and acidic residues" evidence="16">
    <location>
        <begin position="371"/>
        <end position="390"/>
    </location>
</feature>
<feature type="domain" description="KA1" evidence="18">
    <location>
        <begin position="749"/>
        <end position="798"/>
    </location>
</feature>
<evidence type="ECO:0000256" key="3">
    <source>
        <dbReference type="ARBA" id="ARBA00012513"/>
    </source>
</evidence>
<dbReference type="InterPro" id="IPR048637">
    <property type="entry name" value="MELK_UBA"/>
</dbReference>
<feature type="compositionally biased region" description="Polar residues" evidence="16">
    <location>
        <begin position="516"/>
        <end position="525"/>
    </location>
</feature>
<dbReference type="PANTHER" id="PTHR24346:SF30">
    <property type="entry name" value="MATERNAL EMBRYONIC LEUCINE ZIPPER KINASE"/>
    <property type="match status" value="1"/>
</dbReference>
<evidence type="ECO:0000256" key="7">
    <source>
        <dbReference type="ARBA" id="ARBA00022741"/>
    </source>
</evidence>
<dbReference type="RefSeq" id="XP_012939017.1">
    <property type="nucleotide sequence ID" value="XM_013083563.2"/>
</dbReference>
<reference evidence="20" key="1">
    <citation type="submission" date="2025-08" db="UniProtKB">
        <authorList>
            <consortium name="RefSeq"/>
        </authorList>
    </citation>
    <scope>IDENTIFICATION</scope>
</reference>
<keyword evidence="8 20" id="KW-0418">Kinase</keyword>
<protein>
    <recommendedName>
        <fullName evidence="3">non-specific serine/threonine protein kinase</fullName>
        <ecNumber evidence="3">2.7.11.1</ecNumber>
    </recommendedName>
</protein>
<evidence type="ECO:0000313" key="19">
    <source>
        <dbReference type="Proteomes" id="UP000694888"/>
    </source>
</evidence>
<accession>A0ABM1A1N6</accession>
<comment type="catalytic activity">
    <reaction evidence="13">
        <text>L-threonyl-[protein] + ATP = O-phospho-L-threonyl-[protein] + ADP + H(+)</text>
        <dbReference type="Rhea" id="RHEA:46608"/>
        <dbReference type="Rhea" id="RHEA-COMP:11060"/>
        <dbReference type="Rhea" id="RHEA-COMP:11605"/>
        <dbReference type="ChEBI" id="CHEBI:15378"/>
        <dbReference type="ChEBI" id="CHEBI:30013"/>
        <dbReference type="ChEBI" id="CHEBI:30616"/>
        <dbReference type="ChEBI" id="CHEBI:61977"/>
        <dbReference type="ChEBI" id="CHEBI:456216"/>
        <dbReference type="EC" id="2.7.11.1"/>
    </reaction>
</comment>
<dbReference type="Proteomes" id="UP000694888">
    <property type="component" value="Unplaced"/>
</dbReference>
<evidence type="ECO:0000256" key="2">
    <source>
        <dbReference type="ARBA" id="ARBA00006234"/>
    </source>
</evidence>
<dbReference type="Gene3D" id="3.30.310.80">
    <property type="entry name" value="Kinase associated domain 1, KA1"/>
    <property type="match status" value="1"/>
</dbReference>
<proteinExistence type="inferred from homology"/>
<dbReference type="Pfam" id="PF00069">
    <property type="entry name" value="Pkinase"/>
    <property type="match status" value="1"/>
</dbReference>
<feature type="region of interest" description="Disordered" evidence="16">
    <location>
        <begin position="331"/>
        <end position="597"/>
    </location>
</feature>
<feature type="domain" description="Protein kinase" evidence="17">
    <location>
        <begin position="11"/>
        <end position="263"/>
    </location>
</feature>
<evidence type="ECO:0000256" key="6">
    <source>
        <dbReference type="ARBA" id="ARBA00022679"/>
    </source>
</evidence>
<feature type="binding site" evidence="15">
    <location>
        <position position="40"/>
    </location>
    <ligand>
        <name>ATP</name>
        <dbReference type="ChEBI" id="CHEBI:30616"/>
    </ligand>
</feature>
<keyword evidence="19" id="KW-1185">Reference proteome</keyword>
<dbReference type="InterPro" id="IPR008271">
    <property type="entry name" value="Ser/Thr_kinase_AS"/>
</dbReference>
<dbReference type="InterPro" id="IPR028375">
    <property type="entry name" value="KA1/Ssp2_C"/>
</dbReference>
<keyword evidence="12" id="KW-0131">Cell cycle</keyword>
<evidence type="ECO:0000256" key="13">
    <source>
        <dbReference type="ARBA" id="ARBA00047899"/>
    </source>
</evidence>
<evidence type="ECO:0000256" key="14">
    <source>
        <dbReference type="ARBA" id="ARBA00048679"/>
    </source>
</evidence>
<evidence type="ECO:0000259" key="18">
    <source>
        <dbReference type="PROSITE" id="PS50032"/>
    </source>
</evidence>
<keyword evidence="11" id="KW-0472">Membrane</keyword>
<dbReference type="InterPro" id="IPR017441">
    <property type="entry name" value="Protein_kinase_ATP_BS"/>
</dbReference>
<evidence type="ECO:0000256" key="15">
    <source>
        <dbReference type="PROSITE-ProRule" id="PRU10141"/>
    </source>
</evidence>
<feature type="compositionally biased region" description="Basic and acidic residues" evidence="16">
    <location>
        <begin position="403"/>
        <end position="419"/>
    </location>
</feature>
<dbReference type="Pfam" id="PF21594">
    <property type="entry name" value="UBA_MELK"/>
    <property type="match status" value="1"/>
</dbReference>
<evidence type="ECO:0000256" key="12">
    <source>
        <dbReference type="ARBA" id="ARBA00023306"/>
    </source>
</evidence>
<name>A0ABM1A1N6_APLCA</name>
<dbReference type="Gene3D" id="1.10.510.10">
    <property type="entry name" value="Transferase(Phosphotransferase) domain 1"/>
    <property type="match status" value="1"/>
</dbReference>
<evidence type="ECO:0000256" key="10">
    <source>
        <dbReference type="ARBA" id="ARBA00023121"/>
    </source>
</evidence>
<dbReference type="Pfam" id="PF02149">
    <property type="entry name" value="KA1"/>
    <property type="match status" value="1"/>
</dbReference>
<comment type="catalytic activity">
    <reaction evidence="14">
        <text>L-seryl-[protein] + ATP = O-phospho-L-seryl-[protein] + ADP + H(+)</text>
        <dbReference type="Rhea" id="RHEA:17989"/>
        <dbReference type="Rhea" id="RHEA-COMP:9863"/>
        <dbReference type="Rhea" id="RHEA-COMP:11604"/>
        <dbReference type="ChEBI" id="CHEBI:15378"/>
        <dbReference type="ChEBI" id="CHEBI:29999"/>
        <dbReference type="ChEBI" id="CHEBI:30616"/>
        <dbReference type="ChEBI" id="CHEBI:83421"/>
        <dbReference type="ChEBI" id="CHEBI:456216"/>
        <dbReference type="EC" id="2.7.11.1"/>
    </reaction>
</comment>
<feature type="compositionally biased region" description="Polar residues" evidence="16">
    <location>
        <begin position="587"/>
        <end position="596"/>
    </location>
</feature>
<evidence type="ECO:0000256" key="8">
    <source>
        <dbReference type="ARBA" id="ARBA00022777"/>
    </source>
</evidence>
<dbReference type="InterPro" id="IPR011009">
    <property type="entry name" value="Kinase-like_dom_sf"/>
</dbReference>
<evidence type="ECO:0000256" key="9">
    <source>
        <dbReference type="ARBA" id="ARBA00022840"/>
    </source>
</evidence>
<evidence type="ECO:0000259" key="17">
    <source>
        <dbReference type="PROSITE" id="PS50011"/>
    </source>
</evidence>
<keyword evidence="10" id="KW-0446">Lipid-binding</keyword>
<keyword evidence="7 15" id="KW-0547">Nucleotide-binding</keyword>
<evidence type="ECO:0000256" key="4">
    <source>
        <dbReference type="ARBA" id="ARBA00022475"/>
    </source>
</evidence>
<comment type="subcellular location">
    <subcellularLocation>
        <location evidence="1">Cell membrane</location>
        <topology evidence="1">Peripheral membrane protein</topology>
    </subcellularLocation>
</comment>
<dbReference type="PANTHER" id="PTHR24346">
    <property type="entry name" value="MAP/MICROTUBULE AFFINITY-REGULATING KINASE"/>
    <property type="match status" value="1"/>
</dbReference>
<dbReference type="GO" id="GO:0016301">
    <property type="term" value="F:kinase activity"/>
    <property type="evidence" value="ECO:0007669"/>
    <property type="project" value="UniProtKB-KW"/>
</dbReference>
<evidence type="ECO:0000313" key="20">
    <source>
        <dbReference type="RefSeq" id="XP_012939017.1"/>
    </source>
</evidence>
<dbReference type="GeneID" id="101863750"/>
<dbReference type="PROSITE" id="PS00108">
    <property type="entry name" value="PROTEIN_KINASE_ST"/>
    <property type="match status" value="1"/>
</dbReference>
<sequence length="799" mass="90816">MSLYPELKGLYHLRETIGSGGFAKVKLAYHALTGEKVAVKIMDKRQLGPELPRVTTEIAAMKELCHHHICKLFQVIETETRFYLILEYCPEGELFDYIVSKDRLEEDEARIFFRQIVAAVAYIHDVGFAHRDLKPENLLLDEEQNIKLIDFGLCAKPKGGMSSYLATLCGSPAYAAPELIAGKQYLGSEVDQWSMGVLLYALLCGFLPFDDENISQLYKKIKHGTYSSPEWLSEESKELIAHLLQVDPKRRITIPDLLQHEWLTHGFNVPIEWQSKYKKNLDDDCVIELSVHHGKKRVDMEDEIQEWKYDYLTATYFLLLEKKRKGKPVRLLLKPSNREDRSRSRHYSSEEDLEGVDFGSSPFILTPQSTRDNKFSASHPERPRARERLDFNNPVETAQRRAGPREEVTPSKSDKENCPIKRGTVICTGDLKEKGADLPGSKNWRNEAGRSSRSRERKNLNDVNNGHVYNVKTAEHHRQSHEEKSSEQRASTAPKEGVSGRGTPSRQPPAYVKNSAPRTPKSSRTPGRRETGIDSQKTEGDRSKSRPRDGHSTAVSSSQRQKEEFAVPHTPKARPTPARTPKHKPQSLMTPKQPQVKSMDDSLFATLFAVVREKSGLNSTFSPSRSYDSQLNNLIEDETSKVPMTDANKAASRSVDDELYRMHMATPDSGQRSRKGSVLGSIERMFNMLTPKRKGSTTDGPRKARALHNVCLTNELSPDHVLAQLKATLHHKCIPFKQSDYSIRCTVMDDWGRTKLAFDFEVCALPKTAYMGVHRKRVKGDVWYYKRLCEDVMRTAGYI</sequence>
<dbReference type="SUPFAM" id="SSF56112">
    <property type="entry name" value="Protein kinase-like (PK-like)"/>
    <property type="match status" value="1"/>
</dbReference>
<dbReference type="InterPro" id="IPR001772">
    <property type="entry name" value="KA1_dom"/>
</dbReference>
<evidence type="ECO:0000256" key="11">
    <source>
        <dbReference type="ARBA" id="ARBA00023136"/>
    </source>
</evidence>
<dbReference type="PROSITE" id="PS00107">
    <property type="entry name" value="PROTEIN_KINASE_ATP"/>
    <property type="match status" value="1"/>
</dbReference>
<feature type="compositionally biased region" description="Basic and acidic residues" evidence="16">
    <location>
        <begin position="527"/>
        <end position="551"/>
    </location>
</feature>
<dbReference type="SMART" id="SM00220">
    <property type="entry name" value="S_TKc"/>
    <property type="match status" value="1"/>
</dbReference>
<evidence type="ECO:0000256" key="1">
    <source>
        <dbReference type="ARBA" id="ARBA00004202"/>
    </source>
</evidence>
<keyword evidence="9 15" id="KW-0067">ATP-binding</keyword>
<organism evidence="19 20">
    <name type="scientific">Aplysia californica</name>
    <name type="common">California sea hare</name>
    <dbReference type="NCBI Taxonomy" id="6500"/>
    <lineage>
        <taxon>Eukaryota</taxon>
        <taxon>Metazoa</taxon>
        <taxon>Spiralia</taxon>
        <taxon>Lophotrochozoa</taxon>
        <taxon>Mollusca</taxon>
        <taxon>Gastropoda</taxon>
        <taxon>Heterobranchia</taxon>
        <taxon>Euthyneura</taxon>
        <taxon>Tectipleura</taxon>
        <taxon>Aplysiida</taxon>
        <taxon>Aplysioidea</taxon>
        <taxon>Aplysiidae</taxon>
        <taxon>Aplysia</taxon>
    </lineage>
</organism>
<keyword evidence="6" id="KW-0808">Transferase</keyword>